<reference evidence="2" key="2">
    <citation type="journal article" date="2009" name="Genome Res.">
        <title>Comparative genomic analyses of the human fungal pathogens Coccidioides and their relatives.</title>
        <authorList>
            <person name="Sharpton T.J."/>
            <person name="Stajich J.E."/>
            <person name="Rounsley S.D."/>
            <person name="Gardner M.J."/>
            <person name="Wortman J.R."/>
            <person name="Jordar V.S."/>
            <person name="Maiti R."/>
            <person name="Kodira C.D."/>
            <person name="Neafsey D.E."/>
            <person name="Zeng Q."/>
            <person name="Hung C.-Y."/>
            <person name="McMahan C."/>
            <person name="Muszewska A."/>
            <person name="Grynberg M."/>
            <person name="Mandel M.A."/>
            <person name="Kellner E.M."/>
            <person name="Barker B.M."/>
            <person name="Galgiani J.N."/>
            <person name="Orbach M.J."/>
            <person name="Kirkland T.N."/>
            <person name="Cole G.T."/>
            <person name="Henn M.R."/>
            <person name="Birren B.W."/>
            <person name="Taylor J.W."/>
        </authorList>
    </citation>
    <scope>NUCLEOTIDE SEQUENCE [LARGE SCALE GENOMIC DNA]</scope>
    <source>
        <strain evidence="2">RMSCC 3488</strain>
    </source>
</reference>
<dbReference type="Proteomes" id="UP000054567">
    <property type="component" value="Unassembled WGS sequence"/>
</dbReference>
<dbReference type="VEuPathDB" id="FungiDB:CPAG_03677"/>
<name>A0A0J6I7B3_COCPO</name>
<gene>
    <name evidence="1" type="ORF">CPAG_03677</name>
</gene>
<sequence>MWQTKTVYGYQRPAVFAKSIRETRKGSPTDEVSIQLQSYILPWHQTPCLRRTLTGVSWTHACSAQDEGGAMLRSVSGKAAGGSASESVACGFIILCYFLTNYEAPLLPYIYRDDSKYCGLADYTRLNNESQEC</sequence>
<evidence type="ECO:0000313" key="1">
    <source>
        <dbReference type="EMBL" id="KMM67342.1"/>
    </source>
</evidence>
<protein>
    <submittedName>
        <fullName evidence="1">Uncharacterized protein</fullName>
    </submittedName>
</protein>
<accession>A0A0J6I7B3</accession>
<proteinExistence type="predicted"/>
<reference evidence="1 2" key="1">
    <citation type="submission" date="2007-06" db="EMBL/GenBank/DDBJ databases">
        <title>The Genome Sequence of Coccidioides posadasii RMSCC_3488.</title>
        <authorList>
            <consortium name="Coccidioides Genome Resources Consortium"/>
            <consortium name="The Broad Institute Genome Sequencing Platform"/>
            <person name="Henn M.R."/>
            <person name="Sykes S."/>
            <person name="Young S."/>
            <person name="Jaffe D."/>
            <person name="Berlin A."/>
            <person name="Alvarez P."/>
            <person name="Butler J."/>
            <person name="Gnerre S."/>
            <person name="Grabherr M."/>
            <person name="Mauceli E."/>
            <person name="Brockman W."/>
            <person name="Kodira C."/>
            <person name="Alvarado L."/>
            <person name="Zeng Q."/>
            <person name="Crawford M."/>
            <person name="Antoine C."/>
            <person name="Devon K."/>
            <person name="Galgiani J."/>
            <person name="Orsborn K."/>
            <person name="Lewis M.L."/>
            <person name="Nusbaum C."/>
            <person name="Galagan J."/>
            <person name="Birren B."/>
        </authorList>
    </citation>
    <scope>NUCLEOTIDE SEQUENCE [LARGE SCALE GENOMIC DNA]</scope>
    <source>
        <strain evidence="1 2">RMSCC 3488</strain>
    </source>
</reference>
<evidence type="ECO:0000313" key="2">
    <source>
        <dbReference type="Proteomes" id="UP000054567"/>
    </source>
</evidence>
<organism evidence="1 2">
    <name type="scientific">Coccidioides posadasii RMSCC 3488</name>
    <dbReference type="NCBI Taxonomy" id="454284"/>
    <lineage>
        <taxon>Eukaryota</taxon>
        <taxon>Fungi</taxon>
        <taxon>Dikarya</taxon>
        <taxon>Ascomycota</taxon>
        <taxon>Pezizomycotina</taxon>
        <taxon>Eurotiomycetes</taxon>
        <taxon>Eurotiomycetidae</taxon>
        <taxon>Onygenales</taxon>
        <taxon>Onygenaceae</taxon>
        <taxon>Coccidioides</taxon>
    </lineage>
</organism>
<reference evidence="2" key="3">
    <citation type="journal article" date="2010" name="Genome Res.">
        <title>Population genomic sequencing of Coccidioides fungi reveals recent hybridization and transposon control.</title>
        <authorList>
            <person name="Neafsey D.E."/>
            <person name="Barker B.M."/>
            <person name="Sharpton T.J."/>
            <person name="Stajich J.E."/>
            <person name="Park D.J."/>
            <person name="Whiston E."/>
            <person name="Hung C.-Y."/>
            <person name="McMahan C."/>
            <person name="White J."/>
            <person name="Sykes S."/>
            <person name="Heiman D."/>
            <person name="Young S."/>
            <person name="Zeng Q."/>
            <person name="Abouelleil A."/>
            <person name="Aftuck L."/>
            <person name="Bessette D."/>
            <person name="Brown A."/>
            <person name="FitzGerald M."/>
            <person name="Lui A."/>
            <person name="Macdonald J.P."/>
            <person name="Priest M."/>
            <person name="Orbach M.J."/>
            <person name="Galgiani J.N."/>
            <person name="Kirkland T.N."/>
            <person name="Cole G.T."/>
            <person name="Birren B.W."/>
            <person name="Henn M.R."/>
            <person name="Taylor J.W."/>
            <person name="Rounsley S.D."/>
        </authorList>
    </citation>
    <scope>NUCLEOTIDE SEQUENCE [LARGE SCALE GENOMIC DNA]</scope>
    <source>
        <strain evidence="2">RMSCC 3488</strain>
    </source>
</reference>
<dbReference type="AlphaFoldDB" id="A0A0J6I7B3"/>
<dbReference type="EMBL" id="DS268110">
    <property type="protein sequence ID" value="KMM67342.1"/>
    <property type="molecule type" value="Genomic_DNA"/>
</dbReference>